<evidence type="ECO:0000313" key="4">
    <source>
        <dbReference type="Proteomes" id="UP001230188"/>
    </source>
</evidence>
<feature type="region of interest" description="Disordered" evidence="1">
    <location>
        <begin position="208"/>
        <end position="239"/>
    </location>
</feature>
<dbReference type="PANTHER" id="PTHR16019">
    <property type="entry name" value="SYNAPSE-ASSOCIATED PROTEIN"/>
    <property type="match status" value="1"/>
</dbReference>
<evidence type="ECO:0000313" key="3">
    <source>
        <dbReference type="EMBL" id="KAJ8598095.1"/>
    </source>
</evidence>
<comment type="caution">
    <text evidence="3">The sequence shown here is derived from an EMBL/GenBank/DDBJ whole genome shotgun (WGS) entry which is preliminary data.</text>
</comment>
<dbReference type="Gene3D" id="1.10.3970.10">
    <property type="entry name" value="BSD domain"/>
    <property type="match status" value="1"/>
</dbReference>
<gene>
    <name evidence="3" type="ORF">CTAYLR_005572</name>
</gene>
<feature type="compositionally biased region" description="Pro residues" evidence="1">
    <location>
        <begin position="219"/>
        <end position="228"/>
    </location>
</feature>
<dbReference type="InterPro" id="IPR051494">
    <property type="entry name" value="BSD_domain-containing"/>
</dbReference>
<dbReference type="PANTHER" id="PTHR16019:SF5">
    <property type="entry name" value="BSD DOMAIN-CONTAINING PROTEIN 1"/>
    <property type="match status" value="1"/>
</dbReference>
<dbReference type="Proteomes" id="UP001230188">
    <property type="component" value="Unassembled WGS sequence"/>
</dbReference>
<evidence type="ECO:0000256" key="1">
    <source>
        <dbReference type="SAM" id="MobiDB-lite"/>
    </source>
</evidence>
<dbReference type="InterPro" id="IPR005607">
    <property type="entry name" value="BSD_dom"/>
</dbReference>
<sequence>MLPFLSKVTDGLDPGTKRRIADLGGAVSNIAAVVQEKIECAQERIDSSLDSIKKEHERFVAECEAEERDDCIEVCDDDRVLYDGQLGALPWDAPDEATSRELKSKVLELSRHEDTFRVAPDVDYAFCVKKRKRVVLDLLRIDPNLKAMHSKLSARLKEDVFWTRYFYRCAKLRQECLGRRCCRPPADDDDDDDDLVVDDPFAASLAEAAVQEAEEESPVAPPPVPAAPETPKRTTSDFDLESWLDDDDFEATTLQLAEDGKDYDHVSDAP</sequence>
<accession>A0AAD7XJ53</accession>
<dbReference type="SMART" id="SM00751">
    <property type="entry name" value="BSD"/>
    <property type="match status" value="1"/>
</dbReference>
<keyword evidence="4" id="KW-1185">Reference proteome</keyword>
<dbReference type="EMBL" id="JAQMWT010000695">
    <property type="protein sequence ID" value="KAJ8598095.1"/>
    <property type="molecule type" value="Genomic_DNA"/>
</dbReference>
<dbReference type="Pfam" id="PF03909">
    <property type="entry name" value="BSD"/>
    <property type="match status" value="1"/>
</dbReference>
<reference evidence="3" key="1">
    <citation type="submission" date="2023-01" db="EMBL/GenBank/DDBJ databases">
        <title>Metagenome sequencing of chrysophaentin producing Chrysophaeum taylorii.</title>
        <authorList>
            <person name="Davison J."/>
            <person name="Bewley C."/>
        </authorList>
    </citation>
    <scope>NUCLEOTIDE SEQUENCE</scope>
    <source>
        <strain evidence="3">NIES-1699</strain>
    </source>
</reference>
<dbReference type="SUPFAM" id="SSF140383">
    <property type="entry name" value="BSD domain-like"/>
    <property type="match status" value="1"/>
</dbReference>
<dbReference type="PROSITE" id="PS50858">
    <property type="entry name" value="BSD"/>
    <property type="match status" value="1"/>
</dbReference>
<dbReference type="GO" id="GO:0005737">
    <property type="term" value="C:cytoplasm"/>
    <property type="evidence" value="ECO:0007669"/>
    <property type="project" value="TreeGrafter"/>
</dbReference>
<name>A0AAD7XJ53_9STRA</name>
<organism evidence="3 4">
    <name type="scientific">Chrysophaeum taylorii</name>
    <dbReference type="NCBI Taxonomy" id="2483200"/>
    <lineage>
        <taxon>Eukaryota</taxon>
        <taxon>Sar</taxon>
        <taxon>Stramenopiles</taxon>
        <taxon>Ochrophyta</taxon>
        <taxon>Pelagophyceae</taxon>
        <taxon>Pelagomonadales</taxon>
        <taxon>Pelagomonadaceae</taxon>
        <taxon>Chrysophaeum</taxon>
    </lineage>
</organism>
<evidence type="ECO:0000259" key="2">
    <source>
        <dbReference type="PROSITE" id="PS50858"/>
    </source>
</evidence>
<dbReference type="AlphaFoldDB" id="A0AAD7XJ53"/>
<protein>
    <recommendedName>
        <fullName evidence="2">BSD domain-containing protein</fullName>
    </recommendedName>
</protein>
<proteinExistence type="predicted"/>
<feature type="domain" description="BSD" evidence="2">
    <location>
        <begin position="122"/>
        <end position="173"/>
    </location>
</feature>
<dbReference type="InterPro" id="IPR035925">
    <property type="entry name" value="BSD_dom_sf"/>
</dbReference>